<evidence type="ECO:0000313" key="3">
    <source>
        <dbReference type="Proteomes" id="UP000239352"/>
    </source>
</evidence>
<dbReference type="PANTHER" id="PTHR42791:SF1">
    <property type="entry name" value="N-ACETYLTRANSFERASE DOMAIN-CONTAINING PROTEIN"/>
    <property type="match status" value="1"/>
</dbReference>
<dbReference type="GO" id="GO:0016747">
    <property type="term" value="F:acyltransferase activity, transferring groups other than amino-acyl groups"/>
    <property type="evidence" value="ECO:0007669"/>
    <property type="project" value="InterPro"/>
</dbReference>
<dbReference type="AlphaFoldDB" id="A0A2T0GRN0"/>
<protein>
    <submittedName>
        <fullName evidence="2">N-acetyltransferase</fullName>
    </submittedName>
</protein>
<dbReference type="PANTHER" id="PTHR42791">
    <property type="entry name" value="GNAT FAMILY ACETYLTRANSFERASE"/>
    <property type="match status" value="1"/>
</dbReference>
<keyword evidence="3" id="KW-1185">Reference proteome</keyword>
<dbReference type="CDD" id="cd04301">
    <property type="entry name" value="NAT_SF"/>
    <property type="match status" value="1"/>
</dbReference>
<dbReference type="Pfam" id="PF00583">
    <property type="entry name" value="Acetyltransf_1"/>
    <property type="match status" value="1"/>
</dbReference>
<dbReference type="RefSeq" id="WP_106115291.1">
    <property type="nucleotide sequence ID" value="NZ_PVSR01000060.1"/>
</dbReference>
<evidence type="ECO:0000259" key="1">
    <source>
        <dbReference type="PROSITE" id="PS51186"/>
    </source>
</evidence>
<feature type="domain" description="N-acetyltransferase" evidence="1">
    <location>
        <begin position="6"/>
        <end position="199"/>
    </location>
</feature>
<dbReference type="PROSITE" id="PS51186">
    <property type="entry name" value="GNAT"/>
    <property type="match status" value="1"/>
</dbReference>
<dbReference type="Proteomes" id="UP000239352">
    <property type="component" value="Unassembled WGS sequence"/>
</dbReference>
<accession>A0A2T0GRN0</accession>
<name>A0A2T0GRN0_ACTMO</name>
<comment type="caution">
    <text evidence="2">The sequence shown here is derived from an EMBL/GenBank/DDBJ whole genome shotgun (WGS) entry which is preliminary data.</text>
</comment>
<organism evidence="2 3">
    <name type="scientific">Actinopolyspora mortivallis</name>
    <dbReference type="NCBI Taxonomy" id="33906"/>
    <lineage>
        <taxon>Bacteria</taxon>
        <taxon>Bacillati</taxon>
        <taxon>Actinomycetota</taxon>
        <taxon>Actinomycetes</taxon>
        <taxon>Actinopolysporales</taxon>
        <taxon>Actinopolysporaceae</taxon>
        <taxon>Actinopolyspora</taxon>
    </lineage>
</organism>
<dbReference type="InParanoid" id="A0A2T0GRN0"/>
<sequence>MTTVSPQARPARSEDVEAAVRTLCRAFAEYPWTRHVIAADEHERRLAEFQRLFVSRIGLEHGRVWVTPGCEAVSVWTTPESTGVEAVFTELTDRFVELAGDRWEHFERAETALAPHRPRDPVWFLGTVGVQPGRQGQGLAGAVIRAGLREADRAGVPAFLETSDERNVEIYRRFGFEVQAEVPVPDGGPLTWTMWRAPQGAHTT</sequence>
<keyword evidence="2" id="KW-0808">Transferase</keyword>
<dbReference type="InterPro" id="IPR016181">
    <property type="entry name" value="Acyl_CoA_acyltransferase"/>
</dbReference>
<dbReference type="InterPro" id="IPR000182">
    <property type="entry name" value="GNAT_dom"/>
</dbReference>
<gene>
    <name evidence="2" type="ORF">CEP50_19025</name>
</gene>
<dbReference type="InterPro" id="IPR052523">
    <property type="entry name" value="Trichothecene_AcTrans"/>
</dbReference>
<reference evidence="2 3" key="1">
    <citation type="submission" date="2018-03" db="EMBL/GenBank/DDBJ databases">
        <title>Actinopolyspora mortivallis from Sahara, screening for active biomolecules.</title>
        <authorList>
            <person name="Selama O."/>
            <person name="Wellington E.M.H."/>
            <person name="Hacene H."/>
        </authorList>
    </citation>
    <scope>NUCLEOTIDE SEQUENCE [LARGE SCALE GENOMIC DNA]</scope>
    <source>
        <strain evidence="2 3">M5A</strain>
    </source>
</reference>
<dbReference type="SUPFAM" id="SSF55729">
    <property type="entry name" value="Acyl-CoA N-acyltransferases (Nat)"/>
    <property type="match status" value="1"/>
</dbReference>
<dbReference type="EMBL" id="PVSR01000060">
    <property type="protein sequence ID" value="PRW61759.1"/>
    <property type="molecule type" value="Genomic_DNA"/>
</dbReference>
<dbReference type="STRING" id="1050202.GCA_000384035_01733"/>
<evidence type="ECO:0000313" key="2">
    <source>
        <dbReference type="EMBL" id="PRW61759.1"/>
    </source>
</evidence>
<proteinExistence type="predicted"/>
<dbReference type="Gene3D" id="3.40.630.30">
    <property type="match status" value="1"/>
</dbReference>